<proteinExistence type="predicted"/>
<name>A0A397M6G2_ECTOL</name>
<keyword evidence="1" id="KW-0812">Transmembrane</keyword>
<dbReference type="NCBIfam" id="TIGR02448">
    <property type="entry name" value="conserverd hypothetical protein"/>
    <property type="match status" value="1"/>
</dbReference>
<keyword evidence="1" id="KW-0472">Membrane</keyword>
<feature type="signal peptide" evidence="2">
    <location>
        <begin position="1"/>
        <end position="25"/>
    </location>
</feature>
<protein>
    <submittedName>
        <fullName evidence="3">Uncharacterized protein (TIGR02448 family)</fullName>
    </submittedName>
</protein>
<accession>A0A397M6G2</accession>
<feature type="chain" id="PRO_5017243409" evidence="2">
    <location>
        <begin position="26"/>
        <end position="128"/>
    </location>
</feature>
<reference evidence="3 4" key="1">
    <citation type="submission" date="2018-08" db="EMBL/GenBank/DDBJ databases">
        <title>Genome sequencing of rice bacterial endophytes.</title>
        <authorList>
            <person name="Venturi V."/>
        </authorList>
    </citation>
    <scope>NUCLEOTIDE SEQUENCE [LARGE SCALE GENOMIC DNA]</scope>
    <source>
        <strain evidence="3 4">E1205</strain>
    </source>
</reference>
<dbReference type="EMBL" id="QXDA01000008">
    <property type="protein sequence ID" value="RIA19249.1"/>
    <property type="molecule type" value="Genomic_DNA"/>
</dbReference>
<comment type="caution">
    <text evidence="3">The sequence shown here is derived from an EMBL/GenBank/DDBJ whole genome shotgun (WGS) entry which is preliminary data.</text>
</comment>
<evidence type="ECO:0000313" key="3">
    <source>
        <dbReference type="EMBL" id="RIA19249.1"/>
    </source>
</evidence>
<gene>
    <name evidence="3" type="ORF">DFO61_4594</name>
</gene>
<evidence type="ECO:0000313" key="4">
    <source>
        <dbReference type="Proteomes" id="UP000265836"/>
    </source>
</evidence>
<evidence type="ECO:0000256" key="2">
    <source>
        <dbReference type="SAM" id="SignalP"/>
    </source>
</evidence>
<dbReference type="AlphaFoldDB" id="A0A397M6G2"/>
<evidence type="ECO:0000256" key="1">
    <source>
        <dbReference type="SAM" id="Phobius"/>
    </source>
</evidence>
<keyword evidence="2" id="KW-0732">Signal</keyword>
<dbReference type="Proteomes" id="UP000265836">
    <property type="component" value="Unassembled WGS sequence"/>
</dbReference>
<keyword evidence="1" id="KW-1133">Transmembrane helix</keyword>
<dbReference type="Pfam" id="PF09498">
    <property type="entry name" value="DUF2388"/>
    <property type="match status" value="1"/>
</dbReference>
<dbReference type="RefSeq" id="WP_249929148.1">
    <property type="nucleotide sequence ID" value="NZ_QXDA01000008.1"/>
</dbReference>
<organism evidence="3 4">
    <name type="scientific">Ectopseudomonas oleovorans</name>
    <name type="common">Pseudomonas oleovorans</name>
    <dbReference type="NCBI Taxonomy" id="301"/>
    <lineage>
        <taxon>Bacteria</taxon>
        <taxon>Pseudomonadati</taxon>
        <taxon>Pseudomonadota</taxon>
        <taxon>Gammaproteobacteria</taxon>
        <taxon>Pseudomonadales</taxon>
        <taxon>Pseudomonadaceae</taxon>
        <taxon>Ectopseudomonas</taxon>
    </lineage>
</organism>
<feature type="transmembrane region" description="Helical" evidence="1">
    <location>
        <begin position="35"/>
        <end position="55"/>
    </location>
</feature>
<sequence>MNARLRTGILVLCLFLLCPLKPAHAQSSDSYEGWLILMVSWITTVVPIIGPTILANDLTSEPITEASQASLRDKKMLLAARDEAAAFVASHGAIIGVRLEAALQHLRPHYPETSDDQLAQAILAWEDS</sequence>
<dbReference type="InterPro" id="IPR012661">
    <property type="entry name" value="CHP02448"/>
</dbReference>